<dbReference type="InterPro" id="IPR023302">
    <property type="entry name" value="Pept_S9A_N"/>
</dbReference>
<dbReference type="AlphaFoldDB" id="A0A6J7K359"/>
<dbReference type="SUPFAM" id="SSF53474">
    <property type="entry name" value="alpha/beta-Hydrolases"/>
    <property type="match status" value="1"/>
</dbReference>
<evidence type="ECO:0000259" key="8">
    <source>
        <dbReference type="Pfam" id="PF02897"/>
    </source>
</evidence>
<keyword evidence="6" id="KW-0720">Serine protease</keyword>
<dbReference type="Gene3D" id="2.130.10.120">
    <property type="entry name" value="Prolyl oligopeptidase, N-terminal domain"/>
    <property type="match status" value="1"/>
</dbReference>
<dbReference type="InterPro" id="IPR029058">
    <property type="entry name" value="AB_hydrolase_fold"/>
</dbReference>
<dbReference type="Pfam" id="PF00326">
    <property type="entry name" value="Peptidase_S9"/>
    <property type="match status" value="1"/>
</dbReference>
<dbReference type="PANTHER" id="PTHR42881:SF2">
    <property type="entry name" value="PROLYL ENDOPEPTIDASE"/>
    <property type="match status" value="1"/>
</dbReference>
<accession>A0A6J7K359</accession>
<evidence type="ECO:0000256" key="3">
    <source>
        <dbReference type="ARBA" id="ARBA00011897"/>
    </source>
</evidence>
<gene>
    <name evidence="9" type="ORF">UFOPK3772_01497</name>
</gene>
<sequence length="493" mass="53391">MRAYFHKLGTTQADDRVIYADPAHPEVTMYAFIPSGDVRRWISLATLSGENQLSYQSLAAVDSPITPLIDTAGSRSEPLHDDGNYTWVLTNIGAPNYRVVRIDLRAPARENWVEIVPEQPDVIDSVTVSGTNLVVSTLHDVTSRVRIIGLDGVAGPTVELPGLGGASDFTGSDTSTTVYYRFDSFTSPSPVMALDTRTGTSTVWKVAEVGFDPSRFVTKQVFVTSKDGTKVPAFIVHRKGVRLNGLNPTLLYGYGGFNISMTAGYSPYRMAWLERGGVYVHANLRGGGEYGKAWHDAGTKLQKQNVFDDFIAISEYLVDKGWTSPSRLAIEGGSNGGLLVGAAITQRPELFGAAIPQVGVLDMLRYHQFTIGAAWAGDYGRSDDSPTMFKYLLGYSPLHNIRPGVDYPATLVMTGERDDRVVPAHSFKFGATLQADNASDNPIIVRVETRAGHGAGTSTEQAIAQTADKLSFLDANLGTAPVVPDPVFLPPRR</sequence>
<comment type="catalytic activity">
    <reaction evidence="1">
        <text>Hydrolysis of Pro-|-Xaa &gt;&gt; Ala-|-Xaa in oligopeptides.</text>
        <dbReference type="EC" id="3.4.21.26"/>
    </reaction>
</comment>
<proteinExistence type="inferred from homology"/>
<evidence type="ECO:0000256" key="2">
    <source>
        <dbReference type="ARBA" id="ARBA00005228"/>
    </source>
</evidence>
<dbReference type="PRINTS" id="PR00862">
    <property type="entry name" value="PROLIGOPTASE"/>
</dbReference>
<dbReference type="FunFam" id="3.40.50.1820:FF:000005">
    <property type="entry name" value="Prolyl endopeptidase"/>
    <property type="match status" value="1"/>
</dbReference>
<comment type="similarity">
    <text evidence="2">Belongs to the peptidase S9A family.</text>
</comment>
<organism evidence="9">
    <name type="scientific">freshwater metagenome</name>
    <dbReference type="NCBI Taxonomy" id="449393"/>
    <lineage>
        <taxon>unclassified sequences</taxon>
        <taxon>metagenomes</taxon>
        <taxon>ecological metagenomes</taxon>
    </lineage>
</organism>
<dbReference type="PANTHER" id="PTHR42881">
    <property type="entry name" value="PROLYL ENDOPEPTIDASE"/>
    <property type="match status" value="1"/>
</dbReference>
<evidence type="ECO:0000259" key="7">
    <source>
        <dbReference type="Pfam" id="PF00326"/>
    </source>
</evidence>
<name>A0A6J7K359_9ZZZZ</name>
<evidence type="ECO:0000256" key="4">
    <source>
        <dbReference type="ARBA" id="ARBA00022670"/>
    </source>
</evidence>
<evidence type="ECO:0000313" key="9">
    <source>
        <dbReference type="EMBL" id="CAB4950338.1"/>
    </source>
</evidence>
<feature type="domain" description="Peptidase S9A N-terminal" evidence="8">
    <location>
        <begin position="3"/>
        <end position="206"/>
    </location>
</feature>
<dbReference type="InterPro" id="IPR001375">
    <property type="entry name" value="Peptidase_S9_cat"/>
</dbReference>
<dbReference type="InterPro" id="IPR051167">
    <property type="entry name" value="Prolyl_oligopep/macrocyclase"/>
</dbReference>
<dbReference type="EC" id="3.4.21.26" evidence="3"/>
<protein>
    <recommendedName>
        <fullName evidence="3">prolyl oligopeptidase</fullName>
        <ecNumber evidence="3">3.4.21.26</ecNumber>
    </recommendedName>
</protein>
<dbReference type="GO" id="GO:0070012">
    <property type="term" value="F:oligopeptidase activity"/>
    <property type="evidence" value="ECO:0007669"/>
    <property type="project" value="TreeGrafter"/>
</dbReference>
<dbReference type="Gene3D" id="3.40.50.1820">
    <property type="entry name" value="alpha/beta hydrolase"/>
    <property type="match status" value="1"/>
</dbReference>
<evidence type="ECO:0000256" key="5">
    <source>
        <dbReference type="ARBA" id="ARBA00022801"/>
    </source>
</evidence>
<dbReference type="GO" id="GO:0006508">
    <property type="term" value="P:proteolysis"/>
    <property type="evidence" value="ECO:0007669"/>
    <property type="project" value="UniProtKB-KW"/>
</dbReference>
<keyword evidence="5" id="KW-0378">Hydrolase</keyword>
<evidence type="ECO:0000256" key="6">
    <source>
        <dbReference type="ARBA" id="ARBA00022825"/>
    </source>
</evidence>
<dbReference type="GO" id="GO:0005829">
    <property type="term" value="C:cytosol"/>
    <property type="evidence" value="ECO:0007669"/>
    <property type="project" value="TreeGrafter"/>
</dbReference>
<evidence type="ECO:0000256" key="1">
    <source>
        <dbReference type="ARBA" id="ARBA00001070"/>
    </source>
</evidence>
<dbReference type="InterPro" id="IPR002470">
    <property type="entry name" value="Peptidase_S9A"/>
</dbReference>
<dbReference type="EMBL" id="CAFBNE010000042">
    <property type="protein sequence ID" value="CAB4950338.1"/>
    <property type="molecule type" value="Genomic_DNA"/>
</dbReference>
<dbReference type="Pfam" id="PF02897">
    <property type="entry name" value="Peptidase_S9_N"/>
    <property type="match status" value="1"/>
</dbReference>
<dbReference type="SUPFAM" id="SSF50993">
    <property type="entry name" value="Peptidase/esterase 'gauge' domain"/>
    <property type="match status" value="1"/>
</dbReference>
<feature type="domain" description="Peptidase S9 prolyl oligopeptidase catalytic" evidence="7">
    <location>
        <begin position="268"/>
        <end position="478"/>
    </location>
</feature>
<reference evidence="9" key="1">
    <citation type="submission" date="2020-05" db="EMBL/GenBank/DDBJ databases">
        <authorList>
            <person name="Chiriac C."/>
            <person name="Salcher M."/>
            <person name="Ghai R."/>
            <person name="Kavagutti S V."/>
        </authorList>
    </citation>
    <scope>NUCLEOTIDE SEQUENCE</scope>
</reference>
<dbReference type="GO" id="GO:0004252">
    <property type="term" value="F:serine-type endopeptidase activity"/>
    <property type="evidence" value="ECO:0007669"/>
    <property type="project" value="UniProtKB-EC"/>
</dbReference>
<keyword evidence="4" id="KW-0645">Protease</keyword>